<evidence type="ECO:0000313" key="7">
    <source>
        <dbReference type="Proteomes" id="UP000199556"/>
    </source>
</evidence>
<dbReference type="Pfam" id="PF03602">
    <property type="entry name" value="Cons_hypoth95"/>
    <property type="match status" value="1"/>
</dbReference>
<dbReference type="GO" id="GO:0015995">
    <property type="term" value="P:chlorophyll biosynthetic process"/>
    <property type="evidence" value="ECO:0007669"/>
    <property type="project" value="UniProtKB-UniRule"/>
</dbReference>
<dbReference type="GO" id="GO:0046406">
    <property type="term" value="F:magnesium protoporphyrin IX methyltransferase activity"/>
    <property type="evidence" value="ECO:0007669"/>
    <property type="project" value="UniProtKB-UniRule"/>
</dbReference>
<sequence>MTSSYEKRRSQLENYFDRTAADAWKKLTSDHTPLGRVRATVRAGREQMRNTLLDWLPDDLHGKWVLDAGCGTGTFSTEAARRGARVVAIDLAGNLVDMARERAAGMDLGDGEIDFRVGDFLDPALGEFDYVVAMDSFIHYRSADIVNVLSRLSQRTHASILFTIAPRTPMLTLMHATGKLFPKGDRSPAIEPVAEGTLLRLIDAEPTLDGWTPVRTRRIAKGFYISQAMELANPGETGGSAGS</sequence>
<organism evidence="6 7">
    <name type="scientific">Ectothiorhodospira mobilis</name>
    <dbReference type="NCBI Taxonomy" id="195064"/>
    <lineage>
        <taxon>Bacteria</taxon>
        <taxon>Pseudomonadati</taxon>
        <taxon>Pseudomonadota</taxon>
        <taxon>Gammaproteobacteria</taxon>
        <taxon>Chromatiales</taxon>
        <taxon>Ectothiorhodospiraceae</taxon>
        <taxon>Ectothiorhodospira</taxon>
    </lineage>
</organism>
<gene>
    <name evidence="6" type="ORF">SAMN05421721_10250</name>
</gene>
<dbReference type="RefSeq" id="WP_425319144.1">
    <property type="nucleotide sequence ID" value="NZ_FOUO01000002.1"/>
</dbReference>
<evidence type="ECO:0000256" key="4">
    <source>
        <dbReference type="NCBIfam" id="TIGR02021"/>
    </source>
</evidence>
<evidence type="ECO:0000313" key="6">
    <source>
        <dbReference type="EMBL" id="SFM28872.1"/>
    </source>
</evidence>
<dbReference type="InterPro" id="IPR029063">
    <property type="entry name" value="SAM-dependent_MTases_sf"/>
</dbReference>
<keyword evidence="2 6" id="KW-0808">Transferase</keyword>
<keyword evidence="7" id="KW-1185">Reference proteome</keyword>
<dbReference type="NCBIfam" id="TIGR02021">
    <property type="entry name" value="BchM-ChlM"/>
    <property type="match status" value="1"/>
</dbReference>
<reference evidence="6 7" key="1">
    <citation type="submission" date="2016-10" db="EMBL/GenBank/DDBJ databases">
        <authorList>
            <person name="de Groot N.N."/>
        </authorList>
    </citation>
    <scope>NUCLEOTIDE SEQUENCE [LARGE SCALE GENOMIC DNA]</scope>
    <source>
        <strain evidence="6 7">DSM 4180</strain>
    </source>
</reference>
<dbReference type="PANTHER" id="PTHR43464:SF19">
    <property type="entry name" value="UBIQUINONE BIOSYNTHESIS O-METHYLTRANSFERASE, MITOCHONDRIAL"/>
    <property type="match status" value="1"/>
</dbReference>
<dbReference type="AlphaFoldDB" id="A0A1I4PM35"/>
<keyword evidence="1 6" id="KW-0489">Methyltransferase</keyword>
<dbReference type="PANTHER" id="PTHR43464">
    <property type="entry name" value="METHYLTRANSFERASE"/>
    <property type="match status" value="1"/>
</dbReference>
<dbReference type="STRING" id="195064.SAMN05421721_10250"/>
<dbReference type="GO" id="GO:0032259">
    <property type="term" value="P:methylation"/>
    <property type="evidence" value="ECO:0007669"/>
    <property type="project" value="UniProtKB-KW"/>
</dbReference>
<dbReference type="CDD" id="cd02440">
    <property type="entry name" value="AdoMet_MTases"/>
    <property type="match status" value="1"/>
</dbReference>
<dbReference type="EMBL" id="FOUO01000002">
    <property type="protein sequence ID" value="SFM28872.1"/>
    <property type="molecule type" value="Genomic_DNA"/>
</dbReference>
<evidence type="ECO:0000256" key="3">
    <source>
        <dbReference type="ARBA" id="ARBA00022691"/>
    </source>
</evidence>
<evidence type="ECO:0000256" key="1">
    <source>
        <dbReference type="ARBA" id="ARBA00022603"/>
    </source>
</evidence>
<protein>
    <recommendedName>
        <fullName evidence="4">Magnesium protoporphyrin IX methyltransferase</fullName>
        <ecNumber evidence="4">2.1.1.11</ecNumber>
    </recommendedName>
</protein>
<keyword evidence="3" id="KW-0949">S-adenosyl-L-methionine</keyword>
<proteinExistence type="predicted"/>
<feature type="domain" description="Magnesium-protoporphyrin IX methyltransferase C-terminal" evidence="5">
    <location>
        <begin position="133"/>
        <end position="231"/>
    </location>
</feature>
<dbReference type="Pfam" id="PF07109">
    <property type="entry name" value="Mg-por_mtran_C"/>
    <property type="match status" value="1"/>
</dbReference>
<evidence type="ECO:0000259" key="5">
    <source>
        <dbReference type="Pfam" id="PF07109"/>
    </source>
</evidence>
<dbReference type="EC" id="2.1.1.11" evidence="4"/>
<name>A0A1I4PM35_ECTMO</name>
<accession>A0A1I4PM35</accession>
<dbReference type="SUPFAM" id="SSF53335">
    <property type="entry name" value="S-adenosyl-L-methionine-dependent methyltransferases"/>
    <property type="match status" value="1"/>
</dbReference>
<evidence type="ECO:0000256" key="2">
    <source>
        <dbReference type="ARBA" id="ARBA00022679"/>
    </source>
</evidence>
<dbReference type="Gene3D" id="3.40.50.150">
    <property type="entry name" value="Vaccinia Virus protein VP39"/>
    <property type="match status" value="1"/>
</dbReference>
<dbReference type="PROSITE" id="PS51556">
    <property type="entry name" value="SAM_MT_MG_PIX"/>
    <property type="match status" value="1"/>
</dbReference>
<dbReference type="InterPro" id="IPR010940">
    <property type="entry name" value="Mg_prot_MeTrfase_C"/>
</dbReference>
<dbReference type="Proteomes" id="UP000199556">
    <property type="component" value="Unassembled WGS sequence"/>
</dbReference>
<dbReference type="InterPro" id="IPR010251">
    <property type="entry name" value="Mg_prot_MeTrfase"/>
</dbReference>